<dbReference type="Proteomes" id="UP000887565">
    <property type="component" value="Unplaced"/>
</dbReference>
<dbReference type="AlphaFoldDB" id="A0A915IQP2"/>
<accession>A0A915IQP2</accession>
<organism evidence="1 2">
    <name type="scientific">Romanomermis culicivorax</name>
    <name type="common">Nematode worm</name>
    <dbReference type="NCBI Taxonomy" id="13658"/>
    <lineage>
        <taxon>Eukaryota</taxon>
        <taxon>Metazoa</taxon>
        <taxon>Ecdysozoa</taxon>
        <taxon>Nematoda</taxon>
        <taxon>Enoplea</taxon>
        <taxon>Dorylaimia</taxon>
        <taxon>Mermithida</taxon>
        <taxon>Mermithoidea</taxon>
        <taxon>Mermithidae</taxon>
        <taxon>Romanomermis</taxon>
    </lineage>
</organism>
<dbReference type="WBParaSite" id="nRc.2.0.1.t16131-RA">
    <property type="protein sequence ID" value="nRc.2.0.1.t16131-RA"/>
    <property type="gene ID" value="nRc.2.0.1.g16131"/>
</dbReference>
<reference evidence="2" key="1">
    <citation type="submission" date="2022-11" db="UniProtKB">
        <authorList>
            <consortium name="WormBaseParasite"/>
        </authorList>
    </citation>
    <scope>IDENTIFICATION</scope>
</reference>
<evidence type="ECO:0000313" key="1">
    <source>
        <dbReference type="Proteomes" id="UP000887565"/>
    </source>
</evidence>
<evidence type="ECO:0000313" key="2">
    <source>
        <dbReference type="WBParaSite" id="nRc.2.0.1.t16131-RA"/>
    </source>
</evidence>
<keyword evidence="1" id="KW-1185">Reference proteome</keyword>
<sequence>MFIVAASLFYLFGIKYSIFCQTRRRDLRCVRISRMYQYTECIL</sequence>
<protein>
    <submittedName>
        <fullName evidence="2">Uncharacterized protein</fullName>
    </submittedName>
</protein>
<name>A0A915IQP2_ROMCU</name>
<proteinExistence type="predicted"/>